<protein>
    <submittedName>
        <fullName evidence="9">Rod shape-determining protein MreD</fullName>
    </submittedName>
</protein>
<evidence type="ECO:0000256" key="6">
    <source>
        <dbReference type="ARBA" id="ARBA00022989"/>
    </source>
</evidence>
<feature type="transmembrane region" description="Helical" evidence="8">
    <location>
        <begin position="12"/>
        <end position="34"/>
    </location>
</feature>
<keyword evidence="10" id="KW-1185">Reference proteome</keyword>
<keyword evidence="4 8" id="KW-0812">Transmembrane</keyword>
<reference evidence="9 10" key="2">
    <citation type="submission" date="2009-02" db="EMBL/GenBank/DDBJ databases">
        <title>Draft genome sequence of Clostridium methylpentosum (DSM 5476).</title>
        <authorList>
            <person name="Sudarsanam P."/>
            <person name="Ley R."/>
            <person name="Guruge J."/>
            <person name="Turnbaugh P.J."/>
            <person name="Mahowald M."/>
            <person name="Liep D."/>
            <person name="Gordon J."/>
        </authorList>
    </citation>
    <scope>NUCLEOTIDE SEQUENCE [LARGE SCALE GENOMIC DNA]</scope>
    <source>
        <strain evidence="9 10">DSM 5476</strain>
    </source>
</reference>
<feature type="transmembrane region" description="Helical" evidence="8">
    <location>
        <begin position="75"/>
        <end position="98"/>
    </location>
</feature>
<comment type="similarity">
    <text evidence="2">Belongs to the MreD family.</text>
</comment>
<dbReference type="STRING" id="537013.CLOSTMETH_00697"/>
<dbReference type="HOGENOM" id="CLU_120965_1_0_9"/>
<keyword evidence="6 8" id="KW-1133">Transmembrane helix</keyword>
<dbReference type="eggNOG" id="ENOG503342U">
    <property type="taxonomic scope" value="Bacteria"/>
</dbReference>
<feature type="transmembrane region" description="Helical" evidence="8">
    <location>
        <begin position="105"/>
        <end position="126"/>
    </location>
</feature>
<dbReference type="NCBIfam" id="TIGR03426">
    <property type="entry name" value="shape_MreD"/>
    <property type="match status" value="1"/>
</dbReference>
<accession>C0EA43</accession>
<dbReference type="EMBL" id="ACEC01000026">
    <property type="protein sequence ID" value="EEG31662.1"/>
    <property type="molecule type" value="Genomic_DNA"/>
</dbReference>
<proteinExistence type="inferred from homology"/>
<dbReference type="GO" id="GO:0008360">
    <property type="term" value="P:regulation of cell shape"/>
    <property type="evidence" value="ECO:0007669"/>
    <property type="project" value="UniProtKB-KW"/>
</dbReference>
<comment type="caution">
    <text evidence="9">The sequence shown here is derived from an EMBL/GenBank/DDBJ whole genome shotgun (WGS) entry which is preliminary data.</text>
</comment>
<organism evidence="9 10">
    <name type="scientific">[Clostridium] methylpentosum DSM 5476</name>
    <dbReference type="NCBI Taxonomy" id="537013"/>
    <lineage>
        <taxon>Bacteria</taxon>
        <taxon>Bacillati</taxon>
        <taxon>Bacillota</taxon>
        <taxon>Clostridia</taxon>
        <taxon>Eubacteriales</taxon>
        <taxon>Oscillospiraceae</taxon>
        <taxon>Oscillospiraceae incertae sedis</taxon>
    </lineage>
</organism>
<evidence type="ECO:0000256" key="4">
    <source>
        <dbReference type="ARBA" id="ARBA00022692"/>
    </source>
</evidence>
<reference evidence="9 10" key="1">
    <citation type="submission" date="2009-01" db="EMBL/GenBank/DDBJ databases">
        <authorList>
            <person name="Fulton L."/>
            <person name="Clifton S."/>
            <person name="Fulton B."/>
            <person name="Xu J."/>
            <person name="Minx P."/>
            <person name="Pepin K.H."/>
            <person name="Johnson M."/>
            <person name="Bhonagiri V."/>
            <person name="Nash W.E."/>
            <person name="Mardis E.R."/>
            <person name="Wilson R.K."/>
        </authorList>
    </citation>
    <scope>NUCLEOTIDE SEQUENCE [LARGE SCALE GENOMIC DNA]</scope>
    <source>
        <strain evidence="9 10">DSM 5476</strain>
    </source>
</reference>
<dbReference type="InterPro" id="IPR007227">
    <property type="entry name" value="Cell_shape_determining_MreD"/>
</dbReference>
<gene>
    <name evidence="9" type="primary">mreD</name>
    <name evidence="9" type="ORF">CLOSTMETH_00697</name>
</gene>
<dbReference type="GO" id="GO:0005886">
    <property type="term" value="C:plasma membrane"/>
    <property type="evidence" value="ECO:0007669"/>
    <property type="project" value="UniProtKB-SubCell"/>
</dbReference>
<evidence type="ECO:0000256" key="2">
    <source>
        <dbReference type="ARBA" id="ARBA00007776"/>
    </source>
</evidence>
<sequence length="172" mass="19593">MRKQTKNILKWIVYIVTLLVLFIMQTTPGLFQIFGTRPILVLPFAVCLSMFETEKTAAVLGALAGGLWDISSGKLLGFSLIIIMLCCVFCSLLVMYLAKLNIVNALFLCAATIVIYMFFNFVFYYAMWGFDNLSAVVLHKLLPVSVYTLAVTPIIYFLTRRIYFWFHDPADE</sequence>
<dbReference type="Proteomes" id="UP000003340">
    <property type="component" value="Unassembled WGS sequence"/>
</dbReference>
<evidence type="ECO:0000256" key="3">
    <source>
        <dbReference type="ARBA" id="ARBA00022475"/>
    </source>
</evidence>
<keyword evidence="3" id="KW-1003">Cell membrane</keyword>
<evidence type="ECO:0000256" key="5">
    <source>
        <dbReference type="ARBA" id="ARBA00022960"/>
    </source>
</evidence>
<dbReference type="Pfam" id="PF04093">
    <property type="entry name" value="MreD"/>
    <property type="match status" value="1"/>
</dbReference>
<evidence type="ECO:0000313" key="9">
    <source>
        <dbReference type="EMBL" id="EEG31662.1"/>
    </source>
</evidence>
<comment type="subcellular location">
    <subcellularLocation>
        <location evidence="1">Cell membrane</location>
        <topology evidence="1">Multi-pass membrane protein</topology>
    </subcellularLocation>
</comment>
<evidence type="ECO:0000313" key="10">
    <source>
        <dbReference type="Proteomes" id="UP000003340"/>
    </source>
</evidence>
<keyword evidence="7 8" id="KW-0472">Membrane</keyword>
<feature type="transmembrane region" description="Helical" evidence="8">
    <location>
        <begin position="138"/>
        <end position="158"/>
    </location>
</feature>
<dbReference type="AlphaFoldDB" id="C0EA43"/>
<name>C0EA43_9FIRM</name>
<evidence type="ECO:0000256" key="1">
    <source>
        <dbReference type="ARBA" id="ARBA00004651"/>
    </source>
</evidence>
<keyword evidence="5" id="KW-0133">Cell shape</keyword>
<evidence type="ECO:0000256" key="8">
    <source>
        <dbReference type="SAM" id="Phobius"/>
    </source>
</evidence>
<evidence type="ECO:0000256" key="7">
    <source>
        <dbReference type="ARBA" id="ARBA00023136"/>
    </source>
</evidence>